<feature type="transmembrane region" description="Helical" evidence="6">
    <location>
        <begin position="297"/>
        <end position="322"/>
    </location>
</feature>
<feature type="transmembrane region" description="Helical" evidence="6">
    <location>
        <begin position="188"/>
        <end position="206"/>
    </location>
</feature>
<accession>A0ABR0R9H7</accession>
<dbReference type="PANTHER" id="PTHR23502:SF51">
    <property type="entry name" value="QUINIDINE RESISTANCE PROTEIN 1-RELATED"/>
    <property type="match status" value="1"/>
</dbReference>
<dbReference type="Pfam" id="PF07690">
    <property type="entry name" value="MFS_1"/>
    <property type="match status" value="1"/>
</dbReference>
<evidence type="ECO:0000256" key="1">
    <source>
        <dbReference type="ARBA" id="ARBA00004141"/>
    </source>
</evidence>
<dbReference type="InterPro" id="IPR011701">
    <property type="entry name" value="MFS"/>
</dbReference>
<dbReference type="InterPro" id="IPR001958">
    <property type="entry name" value="Tet-R_TetA/multi-R_MdtG-like"/>
</dbReference>
<dbReference type="SUPFAM" id="SSF103473">
    <property type="entry name" value="MFS general substrate transporter"/>
    <property type="match status" value="1"/>
</dbReference>
<dbReference type="RefSeq" id="XP_064724894.1">
    <property type="nucleotide sequence ID" value="XM_064879311.1"/>
</dbReference>
<evidence type="ECO:0000259" key="7">
    <source>
        <dbReference type="PROSITE" id="PS50850"/>
    </source>
</evidence>
<keyword evidence="2" id="KW-0813">Transport</keyword>
<dbReference type="PROSITE" id="PS50850">
    <property type="entry name" value="MFS"/>
    <property type="match status" value="1"/>
</dbReference>
<evidence type="ECO:0000313" key="8">
    <source>
        <dbReference type="EMBL" id="KAK5936804.1"/>
    </source>
</evidence>
<feature type="transmembrane region" description="Helical" evidence="6">
    <location>
        <begin position="358"/>
        <end position="377"/>
    </location>
</feature>
<evidence type="ECO:0000256" key="6">
    <source>
        <dbReference type="SAM" id="Phobius"/>
    </source>
</evidence>
<dbReference type="Gene3D" id="1.20.1250.20">
    <property type="entry name" value="MFS general substrate transporter like domains"/>
    <property type="match status" value="1"/>
</dbReference>
<evidence type="ECO:0000256" key="5">
    <source>
        <dbReference type="ARBA" id="ARBA00023136"/>
    </source>
</evidence>
<evidence type="ECO:0000256" key="2">
    <source>
        <dbReference type="ARBA" id="ARBA00022448"/>
    </source>
</evidence>
<feature type="transmembrane region" description="Helical" evidence="6">
    <location>
        <begin position="44"/>
        <end position="69"/>
    </location>
</feature>
<evidence type="ECO:0000313" key="9">
    <source>
        <dbReference type="Proteomes" id="UP001334248"/>
    </source>
</evidence>
<feature type="transmembrane region" description="Helical" evidence="6">
    <location>
        <begin position="110"/>
        <end position="132"/>
    </location>
</feature>
<name>A0ABR0R9H7_9EURO</name>
<dbReference type="InterPro" id="IPR036259">
    <property type="entry name" value="MFS_trans_sf"/>
</dbReference>
<evidence type="ECO:0000256" key="4">
    <source>
        <dbReference type="ARBA" id="ARBA00022989"/>
    </source>
</evidence>
<gene>
    <name evidence="8" type="ORF">PMZ80_010923</name>
</gene>
<sequence>MNITVTVYLLVQAIVPSILRDLAKHIGRRPVYTAASIGLAFQRSYAALLILRMLQSAGSSAIVALAYAVISDIARPHEKGIYVGVSHIGFNTAPALGPVIGGLLASRVGWPWIFVFLSCLCGFVLILLAFFLPETAPNIVGDGSIPATALNRTIYTYLRHGRAQTHQKRPKFIMPSVMPSLRLIFHKNTFPVLLANATFYMMYSVVQATLAPLVQIHYGLSPFSAGLGYLGYGVTGAIASVTVGKITDHDYIGDDLLKFPIEKARLRTVWVYIVFASTALLGYGWCVQKNIHISASIVLQFVVGFAVTGIFNVCNTLIVDVFPEDSASASASVSITRCLMAAGGVTVVEPILNAVGPGWTFTIVAVLCYATVPVLVVERQRGWRWRVERARREKAKKIVVIEQNEKEGDVSAGHREVTGESCDHNKVVR</sequence>
<feature type="transmembrane region" description="Helical" evidence="6">
    <location>
        <begin position="226"/>
        <end position="247"/>
    </location>
</feature>
<dbReference type="GeneID" id="90004372"/>
<feature type="transmembrane region" description="Helical" evidence="6">
    <location>
        <begin position="268"/>
        <end position="285"/>
    </location>
</feature>
<keyword evidence="5 6" id="KW-0472">Membrane</keyword>
<comment type="caution">
    <text evidence="8">The sequence shown here is derived from an EMBL/GenBank/DDBJ whole genome shotgun (WGS) entry which is preliminary data.</text>
</comment>
<keyword evidence="4 6" id="KW-1133">Transmembrane helix</keyword>
<dbReference type="Proteomes" id="UP001334248">
    <property type="component" value="Unassembled WGS sequence"/>
</dbReference>
<proteinExistence type="predicted"/>
<feature type="domain" description="Major facilitator superfamily (MFS) profile" evidence="7">
    <location>
        <begin position="1"/>
        <end position="380"/>
    </location>
</feature>
<reference evidence="8 9" key="1">
    <citation type="journal article" date="2023" name="Res Sq">
        <title>Genomic and morphological characterization of Knufia obscura isolated from the Mars 2020 spacecraft assembly facility.</title>
        <authorList>
            <person name="Chander A.M."/>
            <person name="Teixeira M.M."/>
            <person name="Singh N.K."/>
            <person name="Williams M.P."/>
            <person name="Parker C.W."/>
            <person name="Leo P."/>
            <person name="Stajich J.E."/>
            <person name="Torok T."/>
            <person name="Tighe S."/>
            <person name="Mason C.E."/>
            <person name="Venkateswaran K."/>
        </authorList>
    </citation>
    <scope>NUCLEOTIDE SEQUENCE [LARGE SCALE GENOMIC DNA]</scope>
    <source>
        <strain evidence="8 9">CCFEE 5817</strain>
    </source>
</reference>
<comment type="subcellular location">
    <subcellularLocation>
        <location evidence="1">Membrane</location>
        <topology evidence="1">Multi-pass membrane protein</topology>
    </subcellularLocation>
</comment>
<keyword evidence="3 6" id="KW-0812">Transmembrane</keyword>
<protein>
    <recommendedName>
        <fullName evidence="7">Major facilitator superfamily (MFS) profile domain-containing protein</fullName>
    </recommendedName>
</protein>
<feature type="transmembrane region" description="Helical" evidence="6">
    <location>
        <begin position="81"/>
        <end position="104"/>
    </location>
</feature>
<organism evidence="8 9">
    <name type="scientific">Knufia obscura</name>
    <dbReference type="NCBI Taxonomy" id="1635080"/>
    <lineage>
        <taxon>Eukaryota</taxon>
        <taxon>Fungi</taxon>
        <taxon>Dikarya</taxon>
        <taxon>Ascomycota</taxon>
        <taxon>Pezizomycotina</taxon>
        <taxon>Eurotiomycetes</taxon>
        <taxon>Chaetothyriomycetidae</taxon>
        <taxon>Chaetothyriales</taxon>
        <taxon>Trichomeriaceae</taxon>
        <taxon>Knufia</taxon>
    </lineage>
</organism>
<dbReference type="PANTHER" id="PTHR23502">
    <property type="entry name" value="MAJOR FACILITATOR SUPERFAMILY"/>
    <property type="match status" value="1"/>
</dbReference>
<keyword evidence="9" id="KW-1185">Reference proteome</keyword>
<dbReference type="EMBL" id="JAVHJV010000022">
    <property type="protein sequence ID" value="KAK5936804.1"/>
    <property type="molecule type" value="Genomic_DNA"/>
</dbReference>
<dbReference type="PRINTS" id="PR01035">
    <property type="entry name" value="TCRTETA"/>
</dbReference>
<dbReference type="InterPro" id="IPR020846">
    <property type="entry name" value="MFS_dom"/>
</dbReference>
<feature type="transmembrane region" description="Helical" evidence="6">
    <location>
        <begin position="334"/>
        <end position="352"/>
    </location>
</feature>
<evidence type="ECO:0000256" key="3">
    <source>
        <dbReference type="ARBA" id="ARBA00022692"/>
    </source>
</evidence>